<reference evidence="3 5" key="2">
    <citation type="submission" date="2017-02" db="EMBL/GenBank/DDBJ databases">
        <title>The new phylogeny of genus Mycobacterium.</title>
        <authorList>
            <person name="Tortoli E."/>
            <person name="Trovato A."/>
            <person name="Cirillo D.M."/>
        </authorList>
    </citation>
    <scope>NUCLEOTIDE SEQUENCE [LARGE SCALE GENOMIC DNA]</scope>
    <source>
        <strain evidence="3 5">DSM 45093</strain>
    </source>
</reference>
<protein>
    <submittedName>
        <fullName evidence="2">Uncharacterized protein</fullName>
    </submittedName>
</protein>
<comment type="caution">
    <text evidence="2">The sequence shown here is derived from an EMBL/GenBank/DDBJ whole genome shotgun (WGS) entry which is preliminary data.</text>
</comment>
<dbReference type="EMBL" id="LFOE01000014">
    <property type="protein sequence ID" value="OBY31592.1"/>
    <property type="molecule type" value="Genomic_DNA"/>
</dbReference>
<evidence type="ECO:0000313" key="5">
    <source>
        <dbReference type="Proteomes" id="UP000192713"/>
    </source>
</evidence>
<evidence type="ECO:0000313" key="3">
    <source>
        <dbReference type="EMBL" id="ORA78043.1"/>
    </source>
</evidence>
<dbReference type="AlphaFoldDB" id="A0A1B8SFT0"/>
<dbReference type="EMBL" id="MVHU01000025">
    <property type="protein sequence ID" value="ORA78043.1"/>
    <property type="molecule type" value="Genomic_DNA"/>
</dbReference>
<dbReference type="Proteomes" id="UP000466523">
    <property type="component" value="Unassembled WGS sequence"/>
</dbReference>
<accession>A0A1B8SFT0</accession>
<dbReference type="Proteomes" id="UP000092668">
    <property type="component" value="Unassembled WGS sequence"/>
</dbReference>
<evidence type="ECO:0000313" key="4">
    <source>
        <dbReference type="Proteomes" id="UP000092668"/>
    </source>
</evidence>
<dbReference type="PATRIC" id="fig|354243.3.peg.2407"/>
<reference evidence="1 6" key="3">
    <citation type="submission" date="2020-01" db="EMBL/GenBank/DDBJ databases">
        <authorList>
            <person name="Sanchez-Estrada R."/>
            <person name="Gonzalez-Y-Merchand J.A."/>
            <person name="Rivera-Gutierrez S."/>
        </authorList>
    </citation>
    <scope>NUCLEOTIDE SEQUENCE [LARGE SCALE GENOMIC DNA]</scope>
    <source>
        <strain evidence="1 6">CST 7247</strain>
    </source>
</reference>
<keyword evidence="4" id="KW-1185">Reference proteome</keyword>
<dbReference type="OrthoDB" id="4543339at2"/>
<dbReference type="RefSeq" id="WP_065288258.1">
    <property type="nucleotide sequence ID" value="NZ_JAACYR010000010.1"/>
</dbReference>
<gene>
    <name evidence="2" type="ORF">ACT18_11610</name>
    <name evidence="3" type="ORF">BST28_15885</name>
    <name evidence="1" type="ORF">GWR20_04265</name>
</gene>
<dbReference type="SUPFAM" id="SSF53213">
    <property type="entry name" value="LigB-like"/>
    <property type="match status" value="1"/>
</dbReference>
<name>A0A1B8SFT0_9MYCO</name>
<dbReference type="EMBL" id="JAACYR010000010">
    <property type="protein sequence ID" value="NDJ88374.1"/>
    <property type="molecule type" value="Genomic_DNA"/>
</dbReference>
<dbReference type="STRING" id="354243.BST28_15885"/>
<evidence type="ECO:0000313" key="2">
    <source>
        <dbReference type="EMBL" id="OBY31592.1"/>
    </source>
</evidence>
<evidence type="ECO:0000313" key="1">
    <source>
        <dbReference type="EMBL" id="NDJ88374.1"/>
    </source>
</evidence>
<sequence length="222" mass="22016">MLGPIAIMPSAPVLVPELAGAATEAAELRAAALAAAGSLPPRWLALGAGDTAVHGPDSAGTFAGFGADVTVRLSPGADRTADLPLCALVAGWVRGRIGPDASVVVHAHSEPAAAVAAGRRLRAEIDRSPEPIGVLVVADGATTLTAAAPGGHHPADIDRQRALDDALAAGDAAALAALPPQIVGRAGFAALAGLAGTTPRSATQLYRDAPYGVGYFVGVWEP</sequence>
<reference evidence="2 4" key="1">
    <citation type="submission" date="2015-06" db="EMBL/GenBank/DDBJ databases">
        <title>Genome sequence of Mycobacterium kumamotonense strain Roo.</title>
        <authorList>
            <person name="Greninger A.L."/>
            <person name="Cunningham G."/>
            <person name="Miller S."/>
        </authorList>
    </citation>
    <scope>NUCLEOTIDE SEQUENCE [LARGE SCALE GENOMIC DNA]</scope>
    <source>
        <strain evidence="2 4">Roo</strain>
    </source>
</reference>
<dbReference type="Gene3D" id="3.40.830.10">
    <property type="entry name" value="LigB-like"/>
    <property type="match status" value="1"/>
</dbReference>
<evidence type="ECO:0000313" key="6">
    <source>
        <dbReference type="Proteomes" id="UP000466523"/>
    </source>
</evidence>
<organism evidence="2 4">
    <name type="scientific">Mycolicibacter kumamotonensis</name>
    <dbReference type="NCBI Taxonomy" id="354243"/>
    <lineage>
        <taxon>Bacteria</taxon>
        <taxon>Bacillati</taxon>
        <taxon>Actinomycetota</taxon>
        <taxon>Actinomycetes</taxon>
        <taxon>Mycobacteriales</taxon>
        <taxon>Mycobacteriaceae</taxon>
        <taxon>Mycolicibacter</taxon>
    </lineage>
</organism>
<proteinExistence type="predicted"/>
<dbReference type="Proteomes" id="UP000192713">
    <property type="component" value="Unassembled WGS sequence"/>
</dbReference>